<dbReference type="PROSITE" id="PS50943">
    <property type="entry name" value="HTH_CROC1"/>
    <property type="match status" value="1"/>
</dbReference>
<evidence type="ECO:0000313" key="4">
    <source>
        <dbReference type="Proteomes" id="UP001165584"/>
    </source>
</evidence>
<feature type="region of interest" description="Disordered" evidence="1">
    <location>
        <begin position="289"/>
        <end position="327"/>
    </location>
</feature>
<dbReference type="InterPro" id="IPR041413">
    <property type="entry name" value="MLTR_LBD"/>
</dbReference>
<feature type="domain" description="HTH cro/C1-type" evidence="2">
    <location>
        <begin position="37"/>
        <end position="84"/>
    </location>
</feature>
<protein>
    <submittedName>
        <fullName evidence="3">Helix-turn-helix transcriptional regulator</fullName>
    </submittedName>
</protein>
<dbReference type="InterPro" id="IPR010982">
    <property type="entry name" value="Lambda_DNA-bd_dom_sf"/>
</dbReference>
<name>A0ABT2GNF5_9MICO</name>
<evidence type="ECO:0000313" key="3">
    <source>
        <dbReference type="EMBL" id="MCS5717749.1"/>
    </source>
</evidence>
<feature type="compositionally biased region" description="Basic and acidic residues" evidence="1">
    <location>
        <begin position="291"/>
        <end position="307"/>
    </location>
</feature>
<dbReference type="SUPFAM" id="SSF47413">
    <property type="entry name" value="lambda repressor-like DNA-binding domains"/>
    <property type="match status" value="1"/>
</dbReference>
<dbReference type="Pfam" id="PF17765">
    <property type="entry name" value="MLTR_LBD"/>
    <property type="match status" value="1"/>
</dbReference>
<keyword evidence="4" id="KW-1185">Reference proteome</keyword>
<accession>A0ABT2GNF5</accession>
<dbReference type="InterPro" id="IPR001387">
    <property type="entry name" value="Cro/C1-type_HTH"/>
</dbReference>
<dbReference type="PANTHER" id="PTHR35010">
    <property type="entry name" value="BLL4672 PROTEIN-RELATED"/>
    <property type="match status" value="1"/>
</dbReference>
<gene>
    <name evidence="3" type="ORF">N1027_06325</name>
</gene>
<proteinExistence type="predicted"/>
<sequence length="327" mass="34980">MASTDTTALADFLQASRARITPKSAGLTSGDRRRVEGLRREELAMIAGVSASYYTRLEQGHSVNASPQVLDALASALQLTDAERTHLHTLATRKPLRAAVKRPPAERADPALLELVASLGDVPALVLGRRSDVLAWNSTGHALVASHLDLNAPDTSSTRPNMARLVFLDEHTRELYADWRAKSAAVVGNLRLVVGRHPDDPVLASLIGSLTMASADFAKLWADIRVQPCATAVYEMRHPLVGALSVTQQTLRSIDNPDQTLVTHTAAAGTHTSDALRLLATLASPDAVDAESGHLRHHPAEGARRYSESTTPDSNAVVATSSKRSGR</sequence>
<dbReference type="Gene3D" id="3.30.450.180">
    <property type="match status" value="1"/>
</dbReference>
<dbReference type="Proteomes" id="UP001165584">
    <property type="component" value="Unassembled WGS sequence"/>
</dbReference>
<dbReference type="PANTHER" id="PTHR35010:SF2">
    <property type="entry name" value="BLL4672 PROTEIN"/>
    <property type="match status" value="1"/>
</dbReference>
<dbReference type="CDD" id="cd00093">
    <property type="entry name" value="HTH_XRE"/>
    <property type="match status" value="1"/>
</dbReference>
<comment type="caution">
    <text evidence="3">The sequence shown here is derived from an EMBL/GenBank/DDBJ whole genome shotgun (WGS) entry which is preliminary data.</text>
</comment>
<evidence type="ECO:0000259" key="2">
    <source>
        <dbReference type="PROSITE" id="PS50943"/>
    </source>
</evidence>
<dbReference type="Gene3D" id="1.10.260.40">
    <property type="entry name" value="lambda repressor-like DNA-binding domains"/>
    <property type="match status" value="1"/>
</dbReference>
<dbReference type="SMART" id="SM00530">
    <property type="entry name" value="HTH_XRE"/>
    <property type="match status" value="1"/>
</dbReference>
<reference evidence="3" key="1">
    <citation type="submission" date="2022-08" db="EMBL/GenBank/DDBJ databases">
        <authorList>
            <person name="Deng Y."/>
            <person name="Han X.-F."/>
            <person name="Zhang Y.-Q."/>
        </authorList>
    </citation>
    <scope>NUCLEOTIDE SEQUENCE</scope>
    <source>
        <strain evidence="3">CPCC 205763</strain>
    </source>
</reference>
<dbReference type="Pfam" id="PF13560">
    <property type="entry name" value="HTH_31"/>
    <property type="match status" value="1"/>
</dbReference>
<dbReference type="EMBL" id="JANLCM010000001">
    <property type="protein sequence ID" value="MCS5717749.1"/>
    <property type="molecule type" value="Genomic_DNA"/>
</dbReference>
<feature type="compositionally biased region" description="Polar residues" evidence="1">
    <location>
        <begin position="308"/>
        <end position="327"/>
    </location>
</feature>
<evidence type="ECO:0000256" key="1">
    <source>
        <dbReference type="SAM" id="MobiDB-lite"/>
    </source>
</evidence>
<organism evidence="3 4">
    <name type="scientific">Herbiconiux aconitum</name>
    <dbReference type="NCBI Taxonomy" id="2970913"/>
    <lineage>
        <taxon>Bacteria</taxon>
        <taxon>Bacillati</taxon>
        <taxon>Actinomycetota</taxon>
        <taxon>Actinomycetes</taxon>
        <taxon>Micrococcales</taxon>
        <taxon>Microbacteriaceae</taxon>
        <taxon>Herbiconiux</taxon>
    </lineage>
</organism>
<dbReference type="RefSeq" id="WP_259506268.1">
    <property type="nucleotide sequence ID" value="NZ_JANLCM010000001.1"/>
</dbReference>